<keyword evidence="1" id="KW-0812">Transmembrane</keyword>
<dbReference type="AlphaFoldDB" id="A0AAV1AZU7"/>
<feature type="transmembrane region" description="Helical" evidence="1">
    <location>
        <begin position="46"/>
        <end position="67"/>
    </location>
</feature>
<feature type="transmembrane region" description="Helical" evidence="1">
    <location>
        <begin position="20"/>
        <end position="39"/>
    </location>
</feature>
<name>A0AAV1AZU7_VICFA</name>
<keyword evidence="3" id="KW-1185">Reference proteome</keyword>
<reference evidence="2 3" key="1">
    <citation type="submission" date="2023-01" db="EMBL/GenBank/DDBJ databases">
        <authorList>
            <person name="Kreplak J."/>
        </authorList>
    </citation>
    <scope>NUCLEOTIDE SEQUENCE [LARGE SCALE GENOMIC DNA]</scope>
</reference>
<sequence length="140" mass="16265">MSLSFPSSLFVVFQKQHLKISYIHHGFFFILPLCPLLFLGPLLSLFYFFFFVLLGCFSFILLVYHIFSNFLVFLSCFSYYAILLCSTCLFCTVYSIYLIMSTLKNLIYEFQFPPSTTANTAPVVVQKNIINNSKIKLLLR</sequence>
<keyword evidence="1" id="KW-1133">Transmembrane helix</keyword>
<proteinExistence type="predicted"/>
<organism evidence="2 3">
    <name type="scientific">Vicia faba</name>
    <name type="common">Broad bean</name>
    <name type="synonym">Faba vulgaris</name>
    <dbReference type="NCBI Taxonomy" id="3906"/>
    <lineage>
        <taxon>Eukaryota</taxon>
        <taxon>Viridiplantae</taxon>
        <taxon>Streptophyta</taxon>
        <taxon>Embryophyta</taxon>
        <taxon>Tracheophyta</taxon>
        <taxon>Spermatophyta</taxon>
        <taxon>Magnoliopsida</taxon>
        <taxon>eudicotyledons</taxon>
        <taxon>Gunneridae</taxon>
        <taxon>Pentapetalae</taxon>
        <taxon>rosids</taxon>
        <taxon>fabids</taxon>
        <taxon>Fabales</taxon>
        <taxon>Fabaceae</taxon>
        <taxon>Papilionoideae</taxon>
        <taxon>50 kb inversion clade</taxon>
        <taxon>NPAAA clade</taxon>
        <taxon>Hologalegina</taxon>
        <taxon>IRL clade</taxon>
        <taxon>Fabeae</taxon>
        <taxon>Vicia</taxon>
    </lineage>
</organism>
<accession>A0AAV1AZU7</accession>
<gene>
    <name evidence="2" type="ORF">VFH_VI000280</name>
</gene>
<dbReference type="Proteomes" id="UP001157006">
    <property type="component" value="Chromosome 6"/>
</dbReference>
<evidence type="ECO:0000313" key="2">
    <source>
        <dbReference type="EMBL" id="CAI8615844.1"/>
    </source>
</evidence>
<protein>
    <submittedName>
        <fullName evidence="2">Uncharacterized protein</fullName>
    </submittedName>
</protein>
<feature type="transmembrane region" description="Helical" evidence="1">
    <location>
        <begin position="79"/>
        <end position="100"/>
    </location>
</feature>
<keyword evidence="1" id="KW-0472">Membrane</keyword>
<evidence type="ECO:0000313" key="3">
    <source>
        <dbReference type="Proteomes" id="UP001157006"/>
    </source>
</evidence>
<evidence type="ECO:0000256" key="1">
    <source>
        <dbReference type="SAM" id="Phobius"/>
    </source>
</evidence>
<dbReference type="EMBL" id="OX451741">
    <property type="protein sequence ID" value="CAI8615844.1"/>
    <property type="molecule type" value="Genomic_DNA"/>
</dbReference>